<dbReference type="KEGG" id="syw:SYNW1891"/>
<evidence type="ECO:0000313" key="1">
    <source>
        <dbReference type="EMBL" id="CAE08406.1"/>
    </source>
</evidence>
<sequence>MIEGLEPVPLQELRVLGAPSYWTVEGHLDQLTSLTPVRGQLKAEHRGNVLIVDGELSTIVNLCCDHCLGQYNHQLRCSSSELIWLGQSPPTEEELQNSEDIAAMEGLAECLDPRGDFDPQQWVFEQLNLQLPVVNHCGEHCPGPPIRPEAAVQASAEPLDPRWAALRGLQQP</sequence>
<dbReference type="Pfam" id="PF02620">
    <property type="entry name" value="YceD"/>
    <property type="match status" value="1"/>
</dbReference>
<dbReference type="InterPro" id="IPR003772">
    <property type="entry name" value="YceD"/>
</dbReference>
<dbReference type="STRING" id="84588.SYNW1891"/>
<dbReference type="Proteomes" id="UP000001422">
    <property type="component" value="Chromosome"/>
</dbReference>
<dbReference type="RefSeq" id="WP_011128749.1">
    <property type="nucleotide sequence ID" value="NC_005070.1"/>
</dbReference>
<dbReference type="eggNOG" id="COG1399">
    <property type="taxonomic scope" value="Bacteria"/>
</dbReference>
<protein>
    <recommendedName>
        <fullName evidence="3">DUF177 domain-containing protein</fullName>
    </recommendedName>
</protein>
<proteinExistence type="predicted"/>
<dbReference type="AlphaFoldDB" id="Q7U521"/>
<evidence type="ECO:0000313" key="2">
    <source>
        <dbReference type="Proteomes" id="UP000001422"/>
    </source>
</evidence>
<dbReference type="EMBL" id="BX569694">
    <property type="protein sequence ID" value="CAE08406.1"/>
    <property type="molecule type" value="Genomic_DNA"/>
</dbReference>
<name>Q7U521_PARMW</name>
<keyword evidence="2" id="KW-1185">Reference proteome</keyword>
<evidence type="ECO:0008006" key="3">
    <source>
        <dbReference type="Google" id="ProtNLM"/>
    </source>
</evidence>
<accession>Q7U521</accession>
<organism evidence="1 2">
    <name type="scientific">Parasynechococcus marenigrum (strain WH8102)</name>
    <dbReference type="NCBI Taxonomy" id="84588"/>
    <lineage>
        <taxon>Bacteria</taxon>
        <taxon>Bacillati</taxon>
        <taxon>Cyanobacteriota</taxon>
        <taxon>Cyanophyceae</taxon>
        <taxon>Synechococcales</taxon>
        <taxon>Prochlorococcaceae</taxon>
        <taxon>Parasynechococcus</taxon>
        <taxon>Parasynechococcus marenigrum</taxon>
    </lineage>
</organism>
<gene>
    <name evidence="1" type="ordered locus">SYNW1891</name>
</gene>
<reference evidence="1 2" key="1">
    <citation type="journal article" date="2003" name="Nature">
        <title>The genome of a motile marine Synechococcus.</title>
        <authorList>
            <person name="Palenik B."/>
            <person name="Brahamsha B."/>
            <person name="Larimer F."/>
            <person name="Land M."/>
            <person name="Hauser L."/>
            <person name="Chain P."/>
            <person name="Lamerdin J."/>
            <person name="Regala W."/>
            <person name="Allen E.A."/>
            <person name="McCarren J."/>
            <person name="Paulsen I."/>
            <person name="Dufresne A."/>
            <person name="Partensky F."/>
            <person name="Webb E."/>
            <person name="Waterbury J."/>
        </authorList>
    </citation>
    <scope>NUCLEOTIDE SEQUENCE [LARGE SCALE GENOMIC DNA]</scope>
    <source>
        <strain evidence="1 2">WH8102</strain>
    </source>
</reference>
<dbReference type="HOGENOM" id="CLU_135680_0_0_3"/>